<proteinExistence type="predicted"/>
<comment type="caution">
    <text evidence="1">The sequence shown here is derived from an EMBL/GenBank/DDBJ whole genome shotgun (WGS) entry which is preliminary data.</text>
</comment>
<protein>
    <submittedName>
        <fullName evidence="1">Uncharacterized protein</fullName>
    </submittedName>
</protein>
<evidence type="ECO:0000313" key="1">
    <source>
        <dbReference type="EMBL" id="KZS03889.1"/>
    </source>
</evidence>
<dbReference type="Proteomes" id="UP000076858">
    <property type="component" value="Unassembled WGS sequence"/>
</dbReference>
<dbReference type="AlphaFoldDB" id="A0A164L8P0"/>
<name>A0A164L8P0_9CRUS</name>
<accession>A0A164L8P0</accession>
<organism evidence="1 2">
    <name type="scientific">Daphnia magna</name>
    <dbReference type="NCBI Taxonomy" id="35525"/>
    <lineage>
        <taxon>Eukaryota</taxon>
        <taxon>Metazoa</taxon>
        <taxon>Ecdysozoa</taxon>
        <taxon>Arthropoda</taxon>
        <taxon>Crustacea</taxon>
        <taxon>Branchiopoda</taxon>
        <taxon>Diplostraca</taxon>
        <taxon>Cladocera</taxon>
        <taxon>Anomopoda</taxon>
        <taxon>Daphniidae</taxon>
        <taxon>Daphnia</taxon>
    </lineage>
</organism>
<evidence type="ECO:0000313" key="2">
    <source>
        <dbReference type="Proteomes" id="UP000076858"/>
    </source>
</evidence>
<reference evidence="1 2" key="1">
    <citation type="submission" date="2016-03" db="EMBL/GenBank/DDBJ databases">
        <title>EvidentialGene: Evidence-directed Construction of Genes on Genomes.</title>
        <authorList>
            <person name="Gilbert D.G."/>
            <person name="Choi J.-H."/>
            <person name="Mockaitis K."/>
            <person name="Colbourne J."/>
            <person name="Pfrender M."/>
        </authorList>
    </citation>
    <scope>NUCLEOTIDE SEQUENCE [LARGE SCALE GENOMIC DNA]</scope>
    <source>
        <strain evidence="1 2">Xinb3</strain>
        <tissue evidence="1">Complete organism</tissue>
    </source>
</reference>
<sequence length="85" mass="9846">MNYNLLLASLAPHVRSISTIAFRFFFFQLTSSRKEEKKERKLCPSSFCTVFYWLRNFKKKGGGEGFVEFLITDGSHRVCLSSLKV</sequence>
<gene>
    <name evidence="1" type="ORF">APZ42_033235</name>
</gene>
<dbReference type="EMBL" id="LRGB01003163">
    <property type="protein sequence ID" value="KZS03889.1"/>
    <property type="molecule type" value="Genomic_DNA"/>
</dbReference>
<keyword evidence="2" id="KW-1185">Reference proteome</keyword>